<dbReference type="PANTHER" id="PTHR43044:SF1">
    <property type="entry name" value="QUINOL:CYTOCHROME C OXIDOREDUCTASE QUINONE-BINDING SUBUNIT 2"/>
    <property type="match status" value="1"/>
</dbReference>
<dbReference type="Proteomes" id="UP000254925">
    <property type="component" value="Unassembled WGS sequence"/>
</dbReference>
<feature type="transmembrane region" description="Helical" evidence="1">
    <location>
        <begin position="106"/>
        <end position="126"/>
    </location>
</feature>
<proteinExistence type="predicted"/>
<dbReference type="EMBL" id="QQBB01000002">
    <property type="protein sequence ID" value="RDI61122.1"/>
    <property type="molecule type" value="Genomic_DNA"/>
</dbReference>
<feature type="transmembrane region" description="Helical" evidence="1">
    <location>
        <begin position="241"/>
        <end position="261"/>
    </location>
</feature>
<evidence type="ECO:0000313" key="2">
    <source>
        <dbReference type="EMBL" id="RDI61122.1"/>
    </source>
</evidence>
<reference evidence="2 3" key="1">
    <citation type="submission" date="2018-07" db="EMBL/GenBank/DDBJ databases">
        <title>Genomic Encyclopedia of Type Strains, Phase IV (KMG-IV): sequencing the most valuable type-strain genomes for metagenomic binning, comparative biology and taxonomic classification.</title>
        <authorList>
            <person name="Goeker M."/>
        </authorList>
    </citation>
    <scope>NUCLEOTIDE SEQUENCE [LARGE SCALE GENOMIC DNA]</scope>
    <source>
        <strain evidence="2 3">DSM 14364</strain>
    </source>
</reference>
<name>A0A370HRF1_9HYPH</name>
<organism evidence="2 3">
    <name type="scientific">Microvirga subterranea</name>
    <dbReference type="NCBI Taxonomy" id="186651"/>
    <lineage>
        <taxon>Bacteria</taxon>
        <taxon>Pseudomonadati</taxon>
        <taxon>Pseudomonadota</taxon>
        <taxon>Alphaproteobacteria</taxon>
        <taxon>Hyphomicrobiales</taxon>
        <taxon>Methylobacteriaceae</taxon>
        <taxon>Microvirga</taxon>
    </lineage>
</organism>
<feature type="transmembrane region" description="Helical" evidence="1">
    <location>
        <begin position="208"/>
        <end position="229"/>
    </location>
</feature>
<feature type="transmembrane region" description="Helical" evidence="1">
    <location>
        <begin position="64"/>
        <end position="86"/>
    </location>
</feature>
<gene>
    <name evidence="2" type="ORF">DES45_102517</name>
</gene>
<feature type="transmembrane region" description="Helical" evidence="1">
    <location>
        <begin position="268"/>
        <end position="289"/>
    </location>
</feature>
<sequence length="331" mass="35851">MALALAVAAAFASRTGVTRLEATYMAFVMLAGFSMGGLALLMIGHLMNEHWLAPVRSEAEAAALMMPLLLVIGIPLAFGLDQLFPWARGEPDLPPARAAFLDPRFYLARSVAYIGLGTFVACWLVSTRNPRRVSGIGLAVLTPVMTFAAFDWVLSRSPQWWSSLFGFAFSLSQVLAALAAAILITLLKPEHAAPKRMLSLERALLTALLLALWTWFAQFLIVWLANLPAEVSWYLDRSDPLSLGLIAVAVVATLVAVAVLVPSGVSRATMIIGSALALVQHAAHMLFIFRPVSWSWLDLGLAGGAVVAWACLFTVVMRTRPTYEDEMAEDP</sequence>
<keyword evidence="1" id="KW-0812">Transmembrane</keyword>
<protein>
    <recommendedName>
        <fullName evidence="4">Quinol:cytochrome c oxidoreductase quinone-binding subunit 2</fullName>
    </recommendedName>
</protein>
<keyword evidence="3" id="KW-1185">Reference proteome</keyword>
<comment type="caution">
    <text evidence="2">The sequence shown here is derived from an EMBL/GenBank/DDBJ whole genome shotgun (WGS) entry which is preliminary data.</text>
</comment>
<feature type="transmembrane region" description="Helical" evidence="1">
    <location>
        <begin position="295"/>
        <end position="317"/>
    </location>
</feature>
<feature type="transmembrane region" description="Helical" evidence="1">
    <location>
        <begin position="24"/>
        <end position="43"/>
    </location>
</feature>
<dbReference type="AlphaFoldDB" id="A0A370HRF1"/>
<evidence type="ECO:0000256" key="1">
    <source>
        <dbReference type="SAM" id="Phobius"/>
    </source>
</evidence>
<evidence type="ECO:0008006" key="4">
    <source>
        <dbReference type="Google" id="ProtNLM"/>
    </source>
</evidence>
<dbReference type="RefSeq" id="WP_147282361.1">
    <property type="nucleotide sequence ID" value="NZ_QQBB01000002.1"/>
</dbReference>
<dbReference type="OrthoDB" id="140980at2"/>
<evidence type="ECO:0000313" key="3">
    <source>
        <dbReference type="Proteomes" id="UP000254925"/>
    </source>
</evidence>
<dbReference type="PANTHER" id="PTHR43044">
    <property type="match status" value="1"/>
</dbReference>
<keyword evidence="1" id="KW-0472">Membrane</keyword>
<feature type="transmembrane region" description="Helical" evidence="1">
    <location>
        <begin position="133"/>
        <end position="154"/>
    </location>
</feature>
<accession>A0A370HRF1</accession>
<keyword evidence="1" id="KW-1133">Transmembrane helix</keyword>
<feature type="transmembrane region" description="Helical" evidence="1">
    <location>
        <begin position="160"/>
        <end position="187"/>
    </location>
</feature>